<accession>A0A9Q1QPE2</accession>
<dbReference type="InterPro" id="IPR040256">
    <property type="entry name" value="At4g02000-like"/>
</dbReference>
<feature type="domain" description="DUF4283" evidence="2">
    <location>
        <begin position="103"/>
        <end position="185"/>
    </location>
</feature>
<evidence type="ECO:0000259" key="2">
    <source>
        <dbReference type="Pfam" id="PF14111"/>
    </source>
</evidence>
<name>A0A9Q1QPE2_9CARY</name>
<dbReference type="Proteomes" id="UP001153076">
    <property type="component" value="Unassembled WGS sequence"/>
</dbReference>
<dbReference type="InterPro" id="IPR025558">
    <property type="entry name" value="DUF4283"/>
</dbReference>
<dbReference type="PANTHER" id="PTHR31286">
    <property type="entry name" value="GLYCINE-RICH CELL WALL STRUCTURAL PROTEIN 1.8-LIKE"/>
    <property type="match status" value="1"/>
</dbReference>
<evidence type="ECO:0000313" key="3">
    <source>
        <dbReference type="EMBL" id="KAJ8448891.1"/>
    </source>
</evidence>
<keyword evidence="4" id="KW-1185">Reference proteome</keyword>
<reference evidence="3" key="1">
    <citation type="submission" date="2022-04" db="EMBL/GenBank/DDBJ databases">
        <title>Carnegiea gigantea Genome sequencing and assembly v2.</title>
        <authorList>
            <person name="Copetti D."/>
            <person name="Sanderson M.J."/>
            <person name="Burquez A."/>
            <person name="Wojciechowski M.F."/>
        </authorList>
    </citation>
    <scope>NUCLEOTIDE SEQUENCE</scope>
    <source>
        <strain evidence="3">SGP5-SGP5p</strain>
        <tissue evidence="3">Aerial part</tissue>
    </source>
</reference>
<keyword evidence="1" id="KW-0812">Transmembrane</keyword>
<dbReference type="Pfam" id="PF14111">
    <property type="entry name" value="DUF4283"/>
    <property type="match status" value="1"/>
</dbReference>
<dbReference type="AlphaFoldDB" id="A0A9Q1QPE2"/>
<evidence type="ECO:0000256" key="1">
    <source>
        <dbReference type="SAM" id="Phobius"/>
    </source>
</evidence>
<dbReference type="EMBL" id="JAKOGI010000026">
    <property type="protein sequence ID" value="KAJ8448891.1"/>
    <property type="molecule type" value="Genomic_DNA"/>
</dbReference>
<protein>
    <recommendedName>
        <fullName evidence="2">DUF4283 domain-containing protein</fullName>
    </recommendedName>
</protein>
<dbReference type="OrthoDB" id="946235at2759"/>
<sequence length="239" mass="27232">MVEKINQDNLATIQGWCLFGIPAGLWVVVVTGGARFLFERSLVSWEFLPRGLGSWCSFPYSIYNLNFQWQLDWIEEAWQKLKLTAEEESVVVADEEEDAEKNAQIALCLLGRLHTDTSFNIRAMKSVFCNIWKPVKGLVMRDLETNLFAFQFFSMADKDYVLNEGPWAFDGHILLLKQMTSMEIPSDVEFKTAHFLVKAYDVPGKKQTASFAKLLASNMRELVSCDETTMVGVDKALCF</sequence>
<proteinExistence type="predicted"/>
<feature type="transmembrane region" description="Helical" evidence="1">
    <location>
        <begin position="13"/>
        <end position="38"/>
    </location>
</feature>
<comment type="caution">
    <text evidence="3">The sequence shown here is derived from an EMBL/GenBank/DDBJ whole genome shotgun (WGS) entry which is preliminary data.</text>
</comment>
<gene>
    <name evidence="3" type="ORF">Cgig2_030747</name>
</gene>
<evidence type="ECO:0000313" key="4">
    <source>
        <dbReference type="Proteomes" id="UP001153076"/>
    </source>
</evidence>
<organism evidence="3 4">
    <name type="scientific">Carnegiea gigantea</name>
    <dbReference type="NCBI Taxonomy" id="171969"/>
    <lineage>
        <taxon>Eukaryota</taxon>
        <taxon>Viridiplantae</taxon>
        <taxon>Streptophyta</taxon>
        <taxon>Embryophyta</taxon>
        <taxon>Tracheophyta</taxon>
        <taxon>Spermatophyta</taxon>
        <taxon>Magnoliopsida</taxon>
        <taxon>eudicotyledons</taxon>
        <taxon>Gunneridae</taxon>
        <taxon>Pentapetalae</taxon>
        <taxon>Caryophyllales</taxon>
        <taxon>Cactineae</taxon>
        <taxon>Cactaceae</taxon>
        <taxon>Cactoideae</taxon>
        <taxon>Echinocereeae</taxon>
        <taxon>Carnegiea</taxon>
    </lineage>
</organism>
<dbReference type="PANTHER" id="PTHR31286:SF153">
    <property type="entry name" value="DUF4283 DOMAIN PROTEIN"/>
    <property type="match status" value="1"/>
</dbReference>
<keyword evidence="1" id="KW-1133">Transmembrane helix</keyword>
<keyword evidence="1" id="KW-0472">Membrane</keyword>